<feature type="domain" description="Arrestin-like N-terminal" evidence="2">
    <location>
        <begin position="5"/>
        <end position="99"/>
    </location>
</feature>
<evidence type="ECO:0000256" key="1">
    <source>
        <dbReference type="ARBA" id="ARBA00005298"/>
    </source>
</evidence>
<dbReference type="Proteomes" id="UP001153620">
    <property type="component" value="Chromosome 2"/>
</dbReference>
<comment type="similarity">
    <text evidence="1">Belongs to the arrestin family.</text>
</comment>
<dbReference type="InterPro" id="IPR014752">
    <property type="entry name" value="Arrestin-like_C"/>
</dbReference>
<evidence type="ECO:0000313" key="3">
    <source>
        <dbReference type="EMBL" id="CAG9803393.1"/>
    </source>
</evidence>
<reference evidence="3" key="1">
    <citation type="submission" date="2022-01" db="EMBL/GenBank/DDBJ databases">
        <authorList>
            <person name="King R."/>
        </authorList>
    </citation>
    <scope>NUCLEOTIDE SEQUENCE</scope>
</reference>
<protein>
    <recommendedName>
        <fullName evidence="2">Arrestin-like N-terminal domain-containing protein</fullName>
    </recommendedName>
</protein>
<name>A0A9N9RVP8_9DIPT</name>
<gene>
    <name evidence="3" type="ORF">CHIRRI_LOCUS6293</name>
</gene>
<dbReference type="Pfam" id="PF00339">
    <property type="entry name" value="Arrestin_N"/>
    <property type="match status" value="1"/>
</dbReference>
<sequence>MCELKVYFQNDQTMFLPGQVLNGEVSLEITKKKIYRFRGLKVAARGYAICKFKEGGESFFAKETEYVGRQQYVSESVNIFKCSDDAPMLFKPDKYTFKF</sequence>
<keyword evidence="4" id="KW-1185">Reference proteome</keyword>
<organism evidence="3 4">
    <name type="scientific">Chironomus riparius</name>
    <dbReference type="NCBI Taxonomy" id="315576"/>
    <lineage>
        <taxon>Eukaryota</taxon>
        <taxon>Metazoa</taxon>
        <taxon>Ecdysozoa</taxon>
        <taxon>Arthropoda</taxon>
        <taxon>Hexapoda</taxon>
        <taxon>Insecta</taxon>
        <taxon>Pterygota</taxon>
        <taxon>Neoptera</taxon>
        <taxon>Endopterygota</taxon>
        <taxon>Diptera</taxon>
        <taxon>Nematocera</taxon>
        <taxon>Chironomoidea</taxon>
        <taxon>Chironomidae</taxon>
        <taxon>Chironominae</taxon>
        <taxon>Chironomus</taxon>
    </lineage>
</organism>
<evidence type="ECO:0000313" key="4">
    <source>
        <dbReference type="Proteomes" id="UP001153620"/>
    </source>
</evidence>
<reference evidence="3" key="2">
    <citation type="submission" date="2022-10" db="EMBL/GenBank/DDBJ databases">
        <authorList>
            <consortium name="ENA_rothamsted_submissions"/>
            <consortium name="culmorum"/>
            <person name="King R."/>
        </authorList>
    </citation>
    <scope>NUCLEOTIDE SEQUENCE</scope>
</reference>
<dbReference type="AlphaFoldDB" id="A0A9N9RVP8"/>
<dbReference type="Gene3D" id="2.60.40.640">
    <property type="match status" value="1"/>
</dbReference>
<accession>A0A9N9RVP8</accession>
<dbReference type="InterPro" id="IPR011021">
    <property type="entry name" value="Arrestin-like_N"/>
</dbReference>
<proteinExistence type="inferred from homology"/>
<dbReference type="EMBL" id="OU895878">
    <property type="protein sequence ID" value="CAG9803393.1"/>
    <property type="molecule type" value="Genomic_DNA"/>
</dbReference>
<evidence type="ECO:0000259" key="2">
    <source>
        <dbReference type="Pfam" id="PF00339"/>
    </source>
</evidence>